<feature type="compositionally biased region" description="Polar residues" evidence="1">
    <location>
        <begin position="21"/>
        <end position="34"/>
    </location>
</feature>
<proteinExistence type="predicted"/>
<keyword evidence="3" id="KW-1185">Reference proteome</keyword>
<evidence type="ECO:0000256" key="1">
    <source>
        <dbReference type="SAM" id="MobiDB-lite"/>
    </source>
</evidence>
<sequence length="108" mass="11929">MSEDDLRNFNANKGRGKATFTIASGPSVESLSSQKVKDENSEDASINNLKEILSHTGSISLKRPPISRMHSASIMFRDCPTIEESDGDEHEQGRFLICLFVVARKSDT</sequence>
<comment type="caution">
    <text evidence="2">The sequence shown here is derived from an EMBL/GenBank/DDBJ whole genome shotgun (WGS) entry which is preliminary data.</text>
</comment>
<gene>
    <name evidence="2" type="ORF">WR25_12275</name>
</gene>
<feature type="region of interest" description="Disordered" evidence="1">
    <location>
        <begin position="17"/>
        <end position="44"/>
    </location>
</feature>
<dbReference type="AlphaFoldDB" id="A0A2A2JVG5"/>
<name>A0A2A2JVG5_9BILA</name>
<evidence type="ECO:0000313" key="3">
    <source>
        <dbReference type="Proteomes" id="UP000218231"/>
    </source>
</evidence>
<organism evidence="2 3">
    <name type="scientific">Diploscapter pachys</name>
    <dbReference type="NCBI Taxonomy" id="2018661"/>
    <lineage>
        <taxon>Eukaryota</taxon>
        <taxon>Metazoa</taxon>
        <taxon>Ecdysozoa</taxon>
        <taxon>Nematoda</taxon>
        <taxon>Chromadorea</taxon>
        <taxon>Rhabditida</taxon>
        <taxon>Rhabditina</taxon>
        <taxon>Rhabditomorpha</taxon>
        <taxon>Rhabditoidea</taxon>
        <taxon>Rhabditidae</taxon>
        <taxon>Diploscapter</taxon>
    </lineage>
</organism>
<dbReference type="Proteomes" id="UP000218231">
    <property type="component" value="Unassembled WGS sequence"/>
</dbReference>
<accession>A0A2A2JVG5</accession>
<protein>
    <submittedName>
        <fullName evidence="2">Uncharacterized protein</fullName>
    </submittedName>
</protein>
<dbReference type="EMBL" id="LIAE01010201">
    <property type="protein sequence ID" value="PAV65572.1"/>
    <property type="molecule type" value="Genomic_DNA"/>
</dbReference>
<evidence type="ECO:0000313" key="2">
    <source>
        <dbReference type="EMBL" id="PAV65572.1"/>
    </source>
</evidence>
<reference evidence="2 3" key="1">
    <citation type="journal article" date="2017" name="Curr. Biol.">
        <title>Genome architecture and evolution of a unichromosomal asexual nematode.</title>
        <authorList>
            <person name="Fradin H."/>
            <person name="Zegar C."/>
            <person name="Gutwein M."/>
            <person name="Lucas J."/>
            <person name="Kovtun M."/>
            <person name="Corcoran D."/>
            <person name="Baugh L.R."/>
            <person name="Kiontke K."/>
            <person name="Gunsalus K."/>
            <person name="Fitch D.H."/>
            <person name="Piano F."/>
        </authorList>
    </citation>
    <scope>NUCLEOTIDE SEQUENCE [LARGE SCALE GENOMIC DNA]</scope>
    <source>
        <strain evidence="2">PF1309</strain>
    </source>
</reference>